<accession>A0A0C1E697</accession>
<gene>
    <name evidence="1" type="ORF">DB43_HI00170</name>
</gene>
<proteinExistence type="predicted"/>
<organism evidence="1 2">
    <name type="scientific">Parachlamydia acanthamoebae</name>
    <dbReference type="NCBI Taxonomy" id="83552"/>
    <lineage>
        <taxon>Bacteria</taxon>
        <taxon>Pseudomonadati</taxon>
        <taxon>Chlamydiota</taxon>
        <taxon>Chlamydiia</taxon>
        <taxon>Parachlamydiales</taxon>
        <taxon>Parachlamydiaceae</taxon>
        <taxon>Parachlamydia</taxon>
    </lineage>
</organism>
<reference evidence="1 2" key="1">
    <citation type="journal article" date="2014" name="Mol. Biol. Evol.">
        <title>Massive expansion of Ubiquitination-related gene families within the Chlamydiae.</title>
        <authorList>
            <person name="Domman D."/>
            <person name="Collingro A."/>
            <person name="Lagkouvardos I."/>
            <person name="Gehre L."/>
            <person name="Weinmaier T."/>
            <person name="Rattei T."/>
            <person name="Subtil A."/>
            <person name="Horn M."/>
        </authorList>
    </citation>
    <scope>NUCLEOTIDE SEQUENCE [LARGE SCALE GENOMIC DNA]</scope>
    <source>
        <strain evidence="1 2">OEW1</strain>
    </source>
</reference>
<evidence type="ECO:0000313" key="1">
    <source>
        <dbReference type="EMBL" id="KIA76832.1"/>
    </source>
</evidence>
<dbReference type="AlphaFoldDB" id="A0A0C1E697"/>
<comment type="caution">
    <text evidence="1">The sequence shown here is derived from an EMBL/GenBank/DDBJ whole genome shotgun (WGS) entry which is preliminary data.</text>
</comment>
<dbReference type="EMBL" id="JSAM01000104">
    <property type="protein sequence ID" value="KIA76832.1"/>
    <property type="molecule type" value="Genomic_DNA"/>
</dbReference>
<sequence>MLKLEKIGADKHIHVSLREKDAFWSPAFRKAFCIAFLFHMLAFGLFRVQPFKIKGSQLNFPPAVVNVDFEVDKDENLAIASIEYEKKMDWLQPIASTPLFPELSYSQTIQSNPSMDEQVPLQNAKTPTTIHPVFWEEWGEVSPSYKMDIQLVSKTGMIESNAKDVMEKYAQQLCRFSSCYLSYQIYIDPLTGHLVYWNLLDSHPLNQKNILVFVEKLLTQFQCFMDKNEKGILQEAILEFSLISCCSDESITEDLCD</sequence>
<dbReference type="RefSeq" id="WP_013925620.1">
    <property type="nucleotide sequence ID" value="NZ_BAWW01000033.1"/>
</dbReference>
<evidence type="ECO:0000313" key="2">
    <source>
        <dbReference type="Proteomes" id="UP000031307"/>
    </source>
</evidence>
<name>A0A0C1E697_9BACT</name>
<protein>
    <submittedName>
        <fullName evidence="1">Uncharacterized protein</fullName>
    </submittedName>
</protein>
<dbReference type="PATRIC" id="fig|83552.4.peg.2042"/>
<dbReference type="Proteomes" id="UP000031307">
    <property type="component" value="Unassembled WGS sequence"/>
</dbReference>